<evidence type="ECO:0000256" key="1">
    <source>
        <dbReference type="SAM" id="SignalP"/>
    </source>
</evidence>
<dbReference type="PROSITE" id="PS51257">
    <property type="entry name" value="PROKAR_LIPOPROTEIN"/>
    <property type="match status" value="1"/>
</dbReference>
<keyword evidence="1" id="KW-0732">Signal</keyword>
<dbReference type="EMBL" id="JACHOB010000003">
    <property type="protein sequence ID" value="MBB4659173.1"/>
    <property type="molecule type" value="Genomic_DNA"/>
</dbReference>
<name>A0A840I4H9_9PROT</name>
<evidence type="ECO:0000313" key="2">
    <source>
        <dbReference type="EMBL" id="MBB4659173.1"/>
    </source>
</evidence>
<gene>
    <name evidence="2" type="ORF">GGQ59_001698</name>
</gene>
<keyword evidence="3" id="KW-1185">Reference proteome</keyword>
<accession>A0A840I4H9</accession>
<evidence type="ECO:0008006" key="4">
    <source>
        <dbReference type="Google" id="ProtNLM"/>
    </source>
</evidence>
<proteinExistence type="predicted"/>
<dbReference type="RefSeq" id="WP_183817514.1">
    <property type="nucleotide sequence ID" value="NZ_JACHOB010000003.1"/>
</dbReference>
<feature type="chain" id="PRO_5032570073" description="SPOR domain-containing protein" evidence="1">
    <location>
        <begin position="29"/>
        <end position="243"/>
    </location>
</feature>
<reference evidence="2 3" key="1">
    <citation type="submission" date="2020-08" db="EMBL/GenBank/DDBJ databases">
        <title>Genomic Encyclopedia of Type Strains, Phase IV (KMG-IV): sequencing the most valuable type-strain genomes for metagenomic binning, comparative biology and taxonomic classification.</title>
        <authorList>
            <person name="Goeker M."/>
        </authorList>
    </citation>
    <scope>NUCLEOTIDE SEQUENCE [LARGE SCALE GENOMIC DNA]</scope>
    <source>
        <strain evidence="2 3">DSM 102850</strain>
    </source>
</reference>
<evidence type="ECO:0000313" key="3">
    <source>
        <dbReference type="Proteomes" id="UP000563524"/>
    </source>
</evidence>
<protein>
    <recommendedName>
        <fullName evidence="4">SPOR domain-containing protein</fullName>
    </recommendedName>
</protein>
<dbReference type="Proteomes" id="UP000563524">
    <property type="component" value="Unassembled WGS sequence"/>
</dbReference>
<comment type="caution">
    <text evidence="2">The sequence shown here is derived from an EMBL/GenBank/DDBJ whole genome shotgun (WGS) entry which is preliminary data.</text>
</comment>
<dbReference type="AlphaFoldDB" id="A0A840I4H9"/>
<sequence length="243" mass="25558">MRHALPIRNPVRLLPVVCLLGACASGTAEPVVTAKAPSAAARTLRSTGYAAPEIESGTVYRSVAYRAEKVEPAPLRQPAAWTAPSRGPLPDLDEIVIRREAPTPVRYAAAEAEAGQTFTGETRSVMDDVVRPEGADEPVAEPEVLASLAPSAGPEAAALHLASYRAMAQAEEGWQVLTKQFGDVLNGLSPLTMYVDVPGQGEFVRLLAGPLDEGAAQDACAILEDQGTYCAVIPMEGAAMDRL</sequence>
<feature type="signal peptide" evidence="1">
    <location>
        <begin position="1"/>
        <end position="28"/>
    </location>
</feature>
<organism evidence="2 3">
    <name type="scientific">Parvularcula dongshanensis</name>
    <dbReference type="NCBI Taxonomy" id="1173995"/>
    <lineage>
        <taxon>Bacteria</taxon>
        <taxon>Pseudomonadati</taxon>
        <taxon>Pseudomonadota</taxon>
        <taxon>Alphaproteobacteria</taxon>
        <taxon>Parvularculales</taxon>
        <taxon>Parvularculaceae</taxon>
        <taxon>Parvularcula</taxon>
    </lineage>
</organism>